<protein>
    <recommendedName>
        <fullName evidence="3">FAD-binding oxidoreductase</fullName>
    </recommendedName>
</protein>
<keyword evidence="2" id="KW-1185">Reference proteome</keyword>
<evidence type="ECO:0008006" key="3">
    <source>
        <dbReference type="Google" id="ProtNLM"/>
    </source>
</evidence>
<dbReference type="Proteomes" id="UP000198598">
    <property type="component" value="Unassembled WGS sequence"/>
</dbReference>
<organism evidence="1 2">
    <name type="scientific">Spirosoma endophyticum</name>
    <dbReference type="NCBI Taxonomy" id="662367"/>
    <lineage>
        <taxon>Bacteria</taxon>
        <taxon>Pseudomonadati</taxon>
        <taxon>Bacteroidota</taxon>
        <taxon>Cytophagia</taxon>
        <taxon>Cytophagales</taxon>
        <taxon>Cytophagaceae</taxon>
        <taxon>Spirosoma</taxon>
    </lineage>
</organism>
<dbReference type="AlphaFoldDB" id="A0A1I1VGG0"/>
<evidence type="ECO:0000313" key="2">
    <source>
        <dbReference type="Proteomes" id="UP000198598"/>
    </source>
</evidence>
<dbReference type="STRING" id="662367.SAMN05216167_107176"/>
<reference evidence="1 2" key="1">
    <citation type="submission" date="2016-10" db="EMBL/GenBank/DDBJ databases">
        <authorList>
            <person name="de Groot N.N."/>
        </authorList>
    </citation>
    <scope>NUCLEOTIDE SEQUENCE [LARGE SCALE GENOMIC DNA]</scope>
    <source>
        <strain evidence="1 2">DSM 26130</strain>
    </source>
</reference>
<sequence>MVVLRMAIFMEVYSCIGCQMKRLLLSLLTFLLVSTGLFVRAQGIRATAINVATERKTVPVSTPATYQGRQILVGNGGGFTGFTTTYYLLENGKLFGRRSRDTTFTLIRQQTQVMTKRMFSRVEIMCKIRKTTFSNPGNRYKFVRWRKGKLAYAVTWGEAGKTVPASYPKFYDSFMAMIPTASRLK</sequence>
<name>A0A1I1VGG0_9BACT</name>
<accession>A0A1I1VGG0</accession>
<proteinExistence type="predicted"/>
<evidence type="ECO:0000313" key="1">
    <source>
        <dbReference type="EMBL" id="SFD82111.1"/>
    </source>
</evidence>
<gene>
    <name evidence="1" type="ORF">SAMN05216167_107176</name>
</gene>
<dbReference type="EMBL" id="FOLQ01000007">
    <property type="protein sequence ID" value="SFD82111.1"/>
    <property type="molecule type" value="Genomic_DNA"/>
</dbReference>